<accession>A0A6J7X1T2</accession>
<reference evidence="2" key="1">
    <citation type="submission" date="2020-05" db="EMBL/GenBank/DDBJ databases">
        <authorList>
            <person name="Chiriac C."/>
            <person name="Salcher M."/>
            <person name="Ghai R."/>
            <person name="Kavagutti S V."/>
        </authorList>
    </citation>
    <scope>NUCLEOTIDE SEQUENCE</scope>
</reference>
<name>A0A6J7X1T2_9CAUD</name>
<organism evidence="2">
    <name type="scientific">uncultured Caudovirales phage</name>
    <dbReference type="NCBI Taxonomy" id="2100421"/>
    <lineage>
        <taxon>Viruses</taxon>
        <taxon>Duplodnaviria</taxon>
        <taxon>Heunggongvirae</taxon>
        <taxon>Uroviricota</taxon>
        <taxon>Caudoviricetes</taxon>
        <taxon>Peduoviridae</taxon>
        <taxon>Maltschvirus</taxon>
        <taxon>Maltschvirus maltsch</taxon>
    </lineage>
</organism>
<sequence length="69" mass="7458">MAEIEYTKKPSGPTLRAAIRKALSAGAPGVVLTWGENQITVERTPYGLDGHGWIGRHGGQDLAAELRMR</sequence>
<dbReference type="EMBL" id="LR798328">
    <property type="protein sequence ID" value="CAB5224424.1"/>
    <property type="molecule type" value="Genomic_DNA"/>
</dbReference>
<evidence type="ECO:0000313" key="1">
    <source>
        <dbReference type="EMBL" id="CAB4154958.1"/>
    </source>
</evidence>
<protein>
    <submittedName>
        <fullName evidence="2">Uncharacterized protein</fullName>
    </submittedName>
</protein>
<dbReference type="EMBL" id="LR796617">
    <property type="protein sequence ID" value="CAB4154958.1"/>
    <property type="molecule type" value="Genomic_DNA"/>
</dbReference>
<evidence type="ECO:0000313" key="2">
    <source>
        <dbReference type="EMBL" id="CAB5224424.1"/>
    </source>
</evidence>
<gene>
    <name evidence="1" type="ORF">UFOVP652_51</name>
    <name evidence="2" type="ORF">UFOVP734_73</name>
</gene>
<proteinExistence type="predicted"/>